<dbReference type="InterPro" id="IPR027073">
    <property type="entry name" value="5_3_exoribonuclease"/>
</dbReference>
<keyword evidence="3" id="KW-0269">Exonuclease</keyword>
<evidence type="ECO:0000313" key="6">
    <source>
        <dbReference type="EMBL" id="QHS81078.1"/>
    </source>
</evidence>
<dbReference type="Pfam" id="PF03159">
    <property type="entry name" value="XRN_N"/>
    <property type="match status" value="1"/>
</dbReference>
<dbReference type="GO" id="GO:0003723">
    <property type="term" value="F:RNA binding"/>
    <property type="evidence" value="ECO:0007669"/>
    <property type="project" value="TreeGrafter"/>
</dbReference>
<dbReference type="GO" id="GO:0004534">
    <property type="term" value="F:5'-3' RNA exonuclease activity"/>
    <property type="evidence" value="ECO:0007669"/>
    <property type="project" value="TreeGrafter"/>
</dbReference>
<protein>
    <recommendedName>
        <fullName evidence="7">Xrn1 N-terminal domain-containing protein</fullName>
    </recommendedName>
</protein>
<dbReference type="AlphaFoldDB" id="A0A6C0AMU1"/>
<dbReference type="GO" id="GO:0005634">
    <property type="term" value="C:nucleus"/>
    <property type="evidence" value="ECO:0007669"/>
    <property type="project" value="TreeGrafter"/>
</dbReference>
<evidence type="ECO:0000256" key="2">
    <source>
        <dbReference type="ARBA" id="ARBA00022801"/>
    </source>
</evidence>
<dbReference type="Gene3D" id="3.40.50.12390">
    <property type="match status" value="1"/>
</dbReference>
<keyword evidence="1" id="KW-0540">Nuclease</keyword>
<evidence type="ECO:0008006" key="7">
    <source>
        <dbReference type="Google" id="ProtNLM"/>
    </source>
</evidence>
<dbReference type="GO" id="GO:0000956">
    <property type="term" value="P:nuclear-transcribed mRNA catabolic process"/>
    <property type="evidence" value="ECO:0007669"/>
    <property type="project" value="TreeGrafter"/>
</dbReference>
<dbReference type="EMBL" id="MN740729">
    <property type="protein sequence ID" value="QHS81078.1"/>
    <property type="molecule type" value="Genomic_DNA"/>
</dbReference>
<dbReference type="InterPro" id="IPR041412">
    <property type="entry name" value="Xrn1_helical"/>
</dbReference>
<evidence type="ECO:0000256" key="3">
    <source>
        <dbReference type="ARBA" id="ARBA00022839"/>
    </source>
</evidence>
<sequence length="543" mass="61471">MGIPSYYRTLIQRLPHAIQRKAPSGANAVKTLVVDMNCMIYHVLKEPNMEAVPYPGEAGKLAWERKLQTEVCSYLTHIWKEAGAPAQTYVALDGVVPYAKIKQQRFRRFKGGALAQGAQGATQSMDGAWGMGATQAPWDKNAITPGTNFMEVMGDMLRDTGKKHGWIISDTNDPGEGEHKVLKWLLDGHKKATLNEGSVVVYGLDADLILLCLIAGDKLGDAYPIFLLREAMAFGKLVRHDSGNGTNGQVDLCFFQISTLRDSLQGSPKTQWTKAQFYDYIFGMSFCGNDFLPTGLSLRIRDDGHSILLAGLNELWSKGMNLVSIEVQTEILRPNARGLKAFAIWISRQEERLILNTIRRKMTARLGEDEADNLPLREQAEKPMIEAKGDQIFLKKGWQSEYCKLAIGEDSLEQRKARVSDFWRGWCWILDYYQGRRVDLEWVYPAGYPPTWSDLVEHFQLPADDWVLREGLKPQEQLALVLPLSSWGLMLKTPYRDLPSRLPQLWPQGFHLESFAKRFGWECEPMIPMLSPARLRHENRASP</sequence>
<evidence type="ECO:0000259" key="5">
    <source>
        <dbReference type="Pfam" id="PF17846"/>
    </source>
</evidence>
<keyword evidence="2" id="KW-0378">Hydrolase</keyword>
<evidence type="ECO:0000256" key="1">
    <source>
        <dbReference type="ARBA" id="ARBA00022722"/>
    </source>
</evidence>
<feature type="domain" description="Xrn1 helical" evidence="5">
    <location>
        <begin position="378"/>
        <end position="538"/>
    </location>
</feature>
<reference evidence="6" key="1">
    <citation type="journal article" date="2020" name="Nature">
        <title>Giant virus diversity and host interactions through global metagenomics.</title>
        <authorList>
            <person name="Schulz F."/>
            <person name="Roux S."/>
            <person name="Paez-Espino D."/>
            <person name="Jungbluth S."/>
            <person name="Walsh D.A."/>
            <person name="Denef V.J."/>
            <person name="McMahon K.D."/>
            <person name="Konstantinidis K.T."/>
            <person name="Eloe-Fadrosh E.A."/>
            <person name="Kyrpides N.C."/>
            <person name="Woyke T."/>
        </authorList>
    </citation>
    <scope>NUCLEOTIDE SEQUENCE</scope>
    <source>
        <strain evidence="6">GVMAG-S-1101161-73</strain>
    </source>
</reference>
<organism evidence="6">
    <name type="scientific">viral metagenome</name>
    <dbReference type="NCBI Taxonomy" id="1070528"/>
    <lineage>
        <taxon>unclassified sequences</taxon>
        <taxon>metagenomes</taxon>
        <taxon>organismal metagenomes</taxon>
    </lineage>
</organism>
<dbReference type="InterPro" id="IPR004859">
    <property type="entry name" value="Xrn1_N"/>
</dbReference>
<proteinExistence type="predicted"/>
<accession>A0A6C0AMU1</accession>
<feature type="domain" description="Xrn1 N-terminal" evidence="4">
    <location>
        <begin position="1"/>
        <end position="215"/>
    </location>
</feature>
<dbReference type="Pfam" id="PF17846">
    <property type="entry name" value="XRN_M"/>
    <property type="match status" value="1"/>
</dbReference>
<dbReference type="PANTHER" id="PTHR12341">
    <property type="entry name" value="5'-&gt;3' EXORIBONUCLEASE"/>
    <property type="match status" value="1"/>
</dbReference>
<name>A0A6C0AMU1_9ZZZZ</name>
<evidence type="ECO:0000259" key="4">
    <source>
        <dbReference type="Pfam" id="PF03159"/>
    </source>
</evidence>